<feature type="binding site" evidence="9">
    <location>
        <position position="91"/>
    </location>
    <ligand>
        <name>substrate</name>
    </ligand>
</feature>
<dbReference type="eggNOG" id="arCOG00246">
    <property type="taxonomic scope" value="Archaea"/>
</dbReference>
<dbReference type="OrthoDB" id="2596at2157"/>
<dbReference type="Proteomes" id="UP000002457">
    <property type="component" value="Chromosome"/>
</dbReference>
<dbReference type="PANTHER" id="PTHR43128:SF16">
    <property type="entry name" value="L-LACTATE DEHYDROGENASE"/>
    <property type="match status" value="1"/>
</dbReference>
<dbReference type="GO" id="GO:0006099">
    <property type="term" value="P:tricarboxylic acid cycle"/>
    <property type="evidence" value="ECO:0007669"/>
    <property type="project" value="UniProtKB-KW"/>
</dbReference>
<evidence type="ECO:0000313" key="14">
    <source>
        <dbReference type="EMBL" id="ACL17860.1"/>
    </source>
</evidence>
<feature type="binding site" evidence="10">
    <location>
        <position position="98"/>
    </location>
    <ligand>
        <name>NAD(+)</name>
        <dbReference type="ChEBI" id="CHEBI:57540"/>
    </ligand>
</feature>
<dbReference type="NCBIfam" id="NF004863">
    <property type="entry name" value="PRK06223.1"/>
    <property type="match status" value="1"/>
</dbReference>
<evidence type="ECO:0000256" key="4">
    <source>
        <dbReference type="ARBA" id="ARBA00022532"/>
    </source>
</evidence>
<comment type="catalytic activity">
    <reaction evidence="7">
        <text>(S)-malate + NAD(+) = oxaloacetate + NADH + H(+)</text>
        <dbReference type="Rhea" id="RHEA:21432"/>
        <dbReference type="ChEBI" id="CHEBI:15378"/>
        <dbReference type="ChEBI" id="CHEBI:15589"/>
        <dbReference type="ChEBI" id="CHEBI:16452"/>
        <dbReference type="ChEBI" id="CHEBI:57540"/>
        <dbReference type="ChEBI" id="CHEBI:57945"/>
        <dbReference type="EC" id="1.1.1.37"/>
    </reaction>
</comment>
<evidence type="ECO:0000259" key="13">
    <source>
        <dbReference type="Pfam" id="PF02866"/>
    </source>
</evidence>
<keyword evidence="6 10" id="KW-0520">NAD</keyword>
<keyword evidence="15" id="KW-1185">Reference proteome</keyword>
<feature type="binding site" evidence="10">
    <location>
        <begin position="8"/>
        <end position="14"/>
    </location>
    <ligand>
        <name>NAD(+)</name>
        <dbReference type="ChEBI" id="CHEBI:57540"/>
    </ligand>
</feature>
<dbReference type="GO" id="GO:0030060">
    <property type="term" value="F:L-malate dehydrogenase (NAD+) activity"/>
    <property type="evidence" value="ECO:0007669"/>
    <property type="project" value="UniProtKB-EC"/>
</dbReference>
<dbReference type="Pfam" id="PF00056">
    <property type="entry name" value="Ldh_1_N"/>
    <property type="match status" value="1"/>
</dbReference>
<evidence type="ECO:0000256" key="5">
    <source>
        <dbReference type="ARBA" id="ARBA00023002"/>
    </source>
</evidence>
<evidence type="ECO:0000256" key="3">
    <source>
        <dbReference type="ARBA" id="ARBA00012995"/>
    </source>
</evidence>
<feature type="domain" description="Lactate/malate dehydrogenase C-terminal" evidence="13">
    <location>
        <begin position="148"/>
        <end position="311"/>
    </location>
</feature>
<dbReference type="KEGG" id="mpl:Mpal_2590"/>
<sequence precursor="true">MSRVAIIGATGSVGCFAAHPISEIPYVKEILLVGRPGRENLLEGITRDFKDSYAARGTDVALEWTTDLKDLAGSDVIVYTAGVARKSGEDRMDLAVKNAGIVAEAATTIGEIAPSAHLFMITNPVDVMTAVALKYSGMKQKQVFGLGTHLDSMRLKSLIAAYFKVHVSEVHTRIIGEHGASMVPLWSATTLGGIRICNLPTFSDLPVDRMIESVIQGGEMIIKYKGSTVYGPGEAIATLVRTVLGNENRILTVSTYLKSEVHNIGKGVCIGVPALVNRSGVTPIPITIEPDEVKAFQTSVEKIRMNTDLIFDRLEKEE</sequence>
<evidence type="ECO:0000256" key="10">
    <source>
        <dbReference type="PIRSR" id="PIRSR000102-3"/>
    </source>
</evidence>
<dbReference type="PANTHER" id="PTHR43128">
    <property type="entry name" value="L-2-HYDROXYCARBOXYLATE DEHYDROGENASE (NAD(P)(+))"/>
    <property type="match status" value="1"/>
</dbReference>
<comment type="similarity">
    <text evidence="2 11">Belongs to the LDH/MDH superfamily.</text>
</comment>
<dbReference type="RefSeq" id="WP_012619179.1">
    <property type="nucleotide sequence ID" value="NC_011832.1"/>
</dbReference>
<dbReference type="SMR" id="B8GF54"/>
<feature type="domain" description="Lactate/malate dehydrogenase N-terminal" evidence="12">
    <location>
        <begin position="3"/>
        <end position="145"/>
    </location>
</feature>
<dbReference type="InterPro" id="IPR001236">
    <property type="entry name" value="Lactate/malate_DH_N"/>
</dbReference>
<dbReference type="InterPro" id="IPR015955">
    <property type="entry name" value="Lactate_DH/Glyco_Ohase_4_C"/>
</dbReference>
<evidence type="ECO:0000256" key="9">
    <source>
        <dbReference type="PIRSR" id="PIRSR000102-2"/>
    </source>
</evidence>
<keyword evidence="5 11" id="KW-0560">Oxidoreductase</keyword>
<keyword evidence="4" id="KW-0816">Tricarboxylic acid cycle</keyword>
<feature type="active site" description="Proton acceptor" evidence="8">
    <location>
        <position position="178"/>
    </location>
</feature>
<feature type="binding site" evidence="9">
    <location>
        <position position="154"/>
    </location>
    <ligand>
        <name>substrate</name>
    </ligand>
</feature>
<feature type="binding site" evidence="10">
    <location>
        <begin position="121"/>
        <end position="123"/>
    </location>
    <ligand>
        <name>NAD(+)</name>
        <dbReference type="ChEBI" id="CHEBI:57540"/>
    </ligand>
</feature>
<evidence type="ECO:0000256" key="7">
    <source>
        <dbReference type="ARBA" id="ARBA00048313"/>
    </source>
</evidence>
<reference evidence="14 15" key="1">
    <citation type="journal article" date="2015" name="Genome Announc.">
        <title>Complete Genome Sequence of Methanosphaerula palustris E1-9CT, a Hydrogenotrophic Methanogen Isolated from a Minerotrophic Fen Peatland.</title>
        <authorList>
            <person name="Cadillo-Quiroz H."/>
            <person name="Browne P."/>
            <person name="Kyrpides N."/>
            <person name="Woyke T."/>
            <person name="Goodwin L."/>
            <person name="Detter C."/>
            <person name="Yavitt J.B."/>
            <person name="Zinder S.H."/>
        </authorList>
    </citation>
    <scope>NUCLEOTIDE SEQUENCE [LARGE SCALE GENOMIC DNA]</scope>
    <source>
        <strain evidence="15">ATCC BAA-1556 / DSM 19958 / E1-9c</strain>
    </source>
</reference>
<dbReference type="Gene3D" id="3.40.50.720">
    <property type="entry name" value="NAD(P)-binding Rossmann-like Domain"/>
    <property type="match status" value="1"/>
</dbReference>
<dbReference type="Gene3D" id="3.90.110.10">
    <property type="entry name" value="Lactate dehydrogenase/glycoside hydrolase, family 4, C-terminal"/>
    <property type="match status" value="1"/>
</dbReference>
<dbReference type="GO" id="GO:0004459">
    <property type="term" value="F:L-lactate dehydrogenase (NAD+) activity"/>
    <property type="evidence" value="ECO:0007669"/>
    <property type="project" value="TreeGrafter"/>
</dbReference>
<evidence type="ECO:0000256" key="1">
    <source>
        <dbReference type="ARBA" id="ARBA00003966"/>
    </source>
</evidence>
<feature type="binding site" evidence="9">
    <location>
        <position position="123"/>
    </location>
    <ligand>
        <name>substrate</name>
    </ligand>
</feature>
<feature type="binding site" evidence="9">
    <location>
        <position position="85"/>
    </location>
    <ligand>
        <name>substrate</name>
    </ligand>
</feature>
<evidence type="ECO:0000259" key="12">
    <source>
        <dbReference type="Pfam" id="PF00056"/>
    </source>
</evidence>
<dbReference type="GeneID" id="7270720"/>
<evidence type="ECO:0000256" key="2">
    <source>
        <dbReference type="ARBA" id="ARBA00008104"/>
    </source>
</evidence>
<dbReference type="HOGENOM" id="CLU_045401_2_2_2"/>
<protein>
    <recommendedName>
        <fullName evidence="3">malate dehydrogenase</fullName>
        <ecNumber evidence="3">1.1.1.37</ecNumber>
    </recommendedName>
</protein>
<dbReference type="AlphaFoldDB" id="B8GF54"/>
<organism evidence="14 15">
    <name type="scientific">Methanosphaerula palustris (strain ATCC BAA-1556 / DSM 19958 / E1-9c)</name>
    <dbReference type="NCBI Taxonomy" id="521011"/>
    <lineage>
        <taxon>Archaea</taxon>
        <taxon>Methanobacteriati</taxon>
        <taxon>Methanobacteriota</taxon>
        <taxon>Stenosarchaea group</taxon>
        <taxon>Methanomicrobia</taxon>
        <taxon>Methanomicrobiales</taxon>
        <taxon>Methanoregulaceae</taxon>
        <taxon>Methanosphaerula</taxon>
    </lineage>
</organism>
<name>B8GF54_METPE</name>
<evidence type="ECO:0000256" key="6">
    <source>
        <dbReference type="ARBA" id="ARBA00023027"/>
    </source>
</evidence>
<evidence type="ECO:0000256" key="8">
    <source>
        <dbReference type="PIRSR" id="PIRSR000102-1"/>
    </source>
</evidence>
<comment type="function">
    <text evidence="1">Catalyzes the reversible oxidation of malate to oxaloacetate.</text>
</comment>
<dbReference type="EMBL" id="CP001338">
    <property type="protein sequence ID" value="ACL17860.1"/>
    <property type="molecule type" value="Genomic_DNA"/>
</dbReference>
<dbReference type="InterPro" id="IPR036291">
    <property type="entry name" value="NAD(P)-bd_dom_sf"/>
</dbReference>
<dbReference type="PIRSF" id="PIRSF000102">
    <property type="entry name" value="Lac_mal_DH"/>
    <property type="match status" value="1"/>
</dbReference>
<evidence type="ECO:0000256" key="11">
    <source>
        <dbReference type="RuleBase" id="RU003369"/>
    </source>
</evidence>
<gene>
    <name evidence="14" type="ordered locus">Mpal_2590</name>
</gene>
<dbReference type="PRINTS" id="PR00086">
    <property type="entry name" value="LLDHDRGNASE"/>
</dbReference>
<dbReference type="SUPFAM" id="SSF56327">
    <property type="entry name" value="LDH C-terminal domain-like"/>
    <property type="match status" value="1"/>
</dbReference>
<dbReference type="SUPFAM" id="SSF51735">
    <property type="entry name" value="NAD(P)-binding Rossmann-fold domains"/>
    <property type="match status" value="1"/>
</dbReference>
<dbReference type="InterPro" id="IPR001557">
    <property type="entry name" value="L-lactate/malate_DH"/>
</dbReference>
<dbReference type="STRING" id="521011.Mpal_2590"/>
<accession>B8GF54</accession>
<dbReference type="GO" id="GO:0006089">
    <property type="term" value="P:lactate metabolic process"/>
    <property type="evidence" value="ECO:0007669"/>
    <property type="project" value="TreeGrafter"/>
</dbReference>
<evidence type="ECO:0000313" key="15">
    <source>
        <dbReference type="Proteomes" id="UP000002457"/>
    </source>
</evidence>
<dbReference type="InterPro" id="IPR022383">
    <property type="entry name" value="Lactate/malate_DH_C"/>
</dbReference>
<dbReference type="EC" id="1.1.1.37" evidence="3"/>
<dbReference type="PROSITE" id="PS51257">
    <property type="entry name" value="PROKAR_LIPOPROTEIN"/>
    <property type="match status" value="1"/>
</dbReference>
<proteinExistence type="inferred from homology"/>
<dbReference type="Pfam" id="PF02866">
    <property type="entry name" value="Ldh_1_C"/>
    <property type="match status" value="1"/>
</dbReference>